<dbReference type="STRING" id="1703345.A3860_31945"/>
<dbReference type="Gene3D" id="3.40.50.300">
    <property type="entry name" value="P-loop containing nucleotide triphosphate hydrolases"/>
    <property type="match status" value="1"/>
</dbReference>
<organism evidence="6 7">
    <name type="scientific">Niastella vici</name>
    <dbReference type="NCBI Taxonomy" id="1703345"/>
    <lineage>
        <taxon>Bacteria</taxon>
        <taxon>Pseudomonadati</taxon>
        <taxon>Bacteroidota</taxon>
        <taxon>Chitinophagia</taxon>
        <taxon>Chitinophagales</taxon>
        <taxon>Chitinophagaceae</taxon>
        <taxon>Niastella</taxon>
    </lineage>
</organism>
<dbReference type="InterPro" id="IPR027417">
    <property type="entry name" value="P-loop_NTPase"/>
</dbReference>
<dbReference type="GO" id="GO:0003677">
    <property type="term" value="F:DNA binding"/>
    <property type="evidence" value="ECO:0007669"/>
    <property type="project" value="InterPro"/>
</dbReference>
<dbReference type="Proteomes" id="UP000192796">
    <property type="component" value="Unassembled WGS sequence"/>
</dbReference>
<protein>
    <submittedName>
        <fullName evidence="6">DNA polymerase III subunit delta</fullName>
    </submittedName>
</protein>
<dbReference type="PANTHER" id="PTHR34388:SF1">
    <property type="entry name" value="DNA POLYMERASE III SUBUNIT DELTA"/>
    <property type="match status" value="1"/>
</dbReference>
<evidence type="ECO:0000259" key="5">
    <source>
        <dbReference type="Pfam" id="PF06144"/>
    </source>
</evidence>
<keyword evidence="3" id="KW-0235">DNA replication</keyword>
<dbReference type="GO" id="GO:0009360">
    <property type="term" value="C:DNA polymerase III complex"/>
    <property type="evidence" value="ECO:0007669"/>
    <property type="project" value="InterPro"/>
</dbReference>
<dbReference type="GO" id="GO:0003887">
    <property type="term" value="F:DNA-directed DNA polymerase activity"/>
    <property type="evidence" value="ECO:0007669"/>
    <property type="project" value="UniProtKB-KW"/>
</dbReference>
<accession>A0A1V9FT31</accession>
<dbReference type="EMBL" id="LVYD01000057">
    <property type="protein sequence ID" value="OQP61539.1"/>
    <property type="molecule type" value="Genomic_DNA"/>
</dbReference>
<dbReference type="InterPro" id="IPR010372">
    <property type="entry name" value="DNA_pol3_delta_N"/>
</dbReference>
<evidence type="ECO:0000313" key="7">
    <source>
        <dbReference type="Proteomes" id="UP000192796"/>
    </source>
</evidence>
<dbReference type="AlphaFoldDB" id="A0A1V9FT31"/>
<dbReference type="Gene3D" id="1.10.8.60">
    <property type="match status" value="1"/>
</dbReference>
<keyword evidence="2" id="KW-0548">Nucleotidyltransferase</keyword>
<sequence>MSAEKIISDWKKKLFKPVYWLEGEEDYFIDKIVHYAEHNILTESEAGFNLTVFYGRDADWTQVINACKRYPMFAERQVVLLKEAQHMRDIDKLESYISQPLSSTIFVVAYKEKKVDGRTQLAKLLKTKAEVFTTKKMYDNALPDWTNELVKGKGYTISQKAVLLLVDHIGNDLSRIDNEVDKMLVNLGTRTNITEDDIEKYVGVSKEYNPFELQSAMAAKDLSKAMRIIQYFEANPKAAPIQLVLPTLYNLFSKTYMIFGQSSKDDKTIAANIGVNAWFVKDYLLVARNYGYNGVEKALLLLHHYNLRSVGVNDTGSSDASLLKEMVAKMVN</sequence>
<gene>
    <name evidence="6" type="ORF">A3860_31945</name>
</gene>
<evidence type="ECO:0000256" key="4">
    <source>
        <dbReference type="ARBA" id="ARBA00022932"/>
    </source>
</evidence>
<dbReference type="SUPFAM" id="SSF52540">
    <property type="entry name" value="P-loop containing nucleoside triphosphate hydrolases"/>
    <property type="match status" value="1"/>
</dbReference>
<dbReference type="PANTHER" id="PTHR34388">
    <property type="entry name" value="DNA POLYMERASE III SUBUNIT DELTA"/>
    <property type="match status" value="1"/>
</dbReference>
<dbReference type="OrthoDB" id="1172326at2"/>
<dbReference type="Pfam" id="PF06144">
    <property type="entry name" value="DNA_pol3_delta"/>
    <property type="match status" value="1"/>
</dbReference>
<reference evidence="6 7" key="1">
    <citation type="submission" date="2016-03" db="EMBL/GenBank/DDBJ databases">
        <title>Niastella vici sp. nov., isolated from farmland soil.</title>
        <authorList>
            <person name="Chen L."/>
            <person name="Wang D."/>
            <person name="Yang S."/>
            <person name="Wang G."/>
        </authorList>
    </citation>
    <scope>NUCLEOTIDE SEQUENCE [LARGE SCALE GENOMIC DNA]</scope>
    <source>
        <strain evidence="6 7">DJ57</strain>
    </source>
</reference>
<evidence type="ECO:0000256" key="1">
    <source>
        <dbReference type="ARBA" id="ARBA00022679"/>
    </source>
</evidence>
<evidence type="ECO:0000256" key="2">
    <source>
        <dbReference type="ARBA" id="ARBA00022695"/>
    </source>
</evidence>
<comment type="caution">
    <text evidence="6">The sequence shown here is derived from an EMBL/GenBank/DDBJ whole genome shotgun (WGS) entry which is preliminary data.</text>
</comment>
<dbReference type="GO" id="GO:0006261">
    <property type="term" value="P:DNA-templated DNA replication"/>
    <property type="evidence" value="ECO:0007669"/>
    <property type="project" value="TreeGrafter"/>
</dbReference>
<evidence type="ECO:0000256" key="3">
    <source>
        <dbReference type="ARBA" id="ARBA00022705"/>
    </source>
</evidence>
<keyword evidence="4" id="KW-0239">DNA-directed DNA polymerase</keyword>
<keyword evidence="1" id="KW-0808">Transferase</keyword>
<keyword evidence="7" id="KW-1185">Reference proteome</keyword>
<dbReference type="InterPro" id="IPR005790">
    <property type="entry name" value="DNA_polIII_delta"/>
</dbReference>
<name>A0A1V9FT31_9BACT</name>
<evidence type="ECO:0000313" key="6">
    <source>
        <dbReference type="EMBL" id="OQP61539.1"/>
    </source>
</evidence>
<dbReference type="RefSeq" id="WP_081150761.1">
    <property type="nucleotide sequence ID" value="NZ_LVYD01000057.1"/>
</dbReference>
<dbReference type="NCBIfam" id="TIGR01128">
    <property type="entry name" value="holA"/>
    <property type="match status" value="1"/>
</dbReference>
<proteinExistence type="predicted"/>
<dbReference type="Gene3D" id="1.20.272.10">
    <property type="match status" value="1"/>
</dbReference>
<feature type="domain" description="DNA polymerase III delta N-terminal" evidence="5">
    <location>
        <begin position="19"/>
        <end position="133"/>
    </location>
</feature>